<keyword evidence="2" id="KW-1185">Reference proteome</keyword>
<dbReference type="EMBL" id="ASGP02000001">
    <property type="protein sequence ID" value="KAH9528351.1"/>
    <property type="molecule type" value="Genomic_DNA"/>
</dbReference>
<comment type="caution">
    <text evidence="1">The sequence shown here is derived from an EMBL/GenBank/DDBJ whole genome shotgun (WGS) entry which is preliminary data.</text>
</comment>
<evidence type="ECO:0000313" key="2">
    <source>
        <dbReference type="Proteomes" id="UP000790347"/>
    </source>
</evidence>
<gene>
    <name evidence="1" type="ORF">DERF_002304</name>
</gene>
<dbReference type="AlphaFoldDB" id="A0A922IDH2"/>
<protein>
    <submittedName>
        <fullName evidence="1">Uncharacterized protein</fullName>
    </submittedName>
</protein>
<sequence>MEKKLSIHKCAGNMISALWKTIFHHHHHHHHEIRYNINNHYSWVPEKVFQYNQKKNHNNVEKLI</sequence>
<proteinExistence type="predicted"/>
<reference evidence="1" key="2">
    <citation type="journal article" date="2022" name="Res Sq">
        <title>Comparative Genomics Reveals Insights into the Divergent Evolution of Astigmatic Mites and Household Pest Adaptations.</title>
        <authorList>
            <person name="Xiong Q."/>
            <person name="Wan A.T.-Y."/>
            <person name="Liu X.-Y."/>
            <person name="Fung C.S.-H."/>
            <person name="Xiao X."/>
            <person name="Malainual N."/>
            <person name="Hou J."/>
            <person name="Wang L."/>
            <person name="Wang M."/>
            <person name="Yang K."/>
            <person name="Cui Y."/>
            <person name="Leung E."/>
            <person name="Nong W."/>
            <person name="Shin S.-K."/>
            <person name="Au S."/>
            <person name="Jeong K.Y."/>
            <person name="Chew F.T."/>
            <person name="Hui J."/>
            <person name="Leung T.F."/>
            <person name="Tungtrongchitr A."/>
            <person name="Zhong N."/>
            <person name="Liu Z."/>
            <person name="Tsui S."/>
        </authorList>
    </citation>
    <scope>NUCLEOTIDE SEQUENCE</scope>
    <source>
        <strain evidence="1">Derf</strain>
        <tissue evidence="1">Whole organism</tissue>
    </source>
</reference>
<organism evidence="1 2">
    <name type="scientific">Dermatophagoides farinae</name>
    <name type="common">American house dust mite</name>
    <dbReference type="NCBI Taxonomy" id="6954"/>
    <lineage>
        <taxon>Eukaryota</taxon>
        <taxon>Metazoa</taxon>
        <taxon>Ecdysozoa</taxon>
        <taxon>Arthropoda</taxon>
        <taxon>Chelicerata</taxon>
        <taxon>Arachnida</taxon>
        <taxon>Acari</taxon>
        <taxon>Acariformes</taxon>
        <taxon>Sarcoptiformes</taxon>
        <taxon>Astigmata</taxon>
        <taxon>Psoroptidia</taxon>
        <taxon>Analgoidea</taxon>
        <taxon>Pyroglyphidae</taxon>
        <taxon>Dermatophagoidinae</taxon>
        <taxon>Dermatophagoides</taxon>
    </lineage>
</organism>
<accession>A0A922IDH2</accession>
<reference evidence="1" key="1">
    <citation type="submission" date="2013-05" db="EMBL/GenBank/DDBJ databases">
        <authorList>
            <person name="Yim A.K.Y."/>
            <person name="Chan T.F."/>
            <person name="Ji K.M."/>
            <person name="Liu X.Y."/>
            <person name="Zhou J.W."/>
            <person name="Li R.Q."/>
            <person name="Yang K.Y."/>
            <person name="Li J."/>
            <person name="Li M."/>
            <person name="Law P.T.W."/>
            <person name="Wu Y.L."/>
            <person name="Cai Z.L."/>
            <person name="Qin H."/>
            <person name="Bao Y."/>
            <person name="Leung R.K.K."/>
            <person name="Ng P.K.S."/>
            <person name="Zou J."/>
            <person name="Zhong X.J."/>
            <person name="Ran P.X."/>
            <person name="Zhong N.S."/>
            <person name="Liu Z.G."/>
            <person name="Tsui S.K.W."/>
        </authorList>
    </citation>
    <scope>NUCLEOTIDE SEQUENCE</scope>
    <source>
        <strain evidence="1">Derf</strain>
        <tissue evidence="1">Whole organism</tissue>
    </source>
</reference>
<evidence type="ECO:0000313" key="1">
    <source>
        <dbReference type="EMBL" id="KAH9528351.1"/>
    </source>
</evidence>
<dbReference type="Proteomes" id="UP000790347">
    <property type="component" value="Unassembled WGS sequence"/>
</dbReference>
<name>A0A922IDH2_DERFA</name>